<dbReference type="GO" id="GO:0016491">
    <property type="term" value="F:oxidoreductase activity"/>
    <property type="evidence" value="ECO:0007669"/>
    <property type="project" value="UniProtKB-KW"/>
</dbReference>
<dbReference type="InterPro" id="IPR036111">
    <property type="entry name" value="Mal/L-sulfo/L-lacto_DH-like_sf"/>
</dbReference>
<evidence type="ECO:0000256" key="1">
    <source>
        <dbReference type="ARBA" id="ARBA00023002"/>
    </source>
</evidence>
<proteinExistence type="predicted"/>
<dbReference type="Proteomes" id="UP000887566">
    <property type="component" value="Unplaced"/>
</dbReference>
<dbReference type="InterPro" id="IPR043143">
    <property type="entry name" value="Mal/L-sulf/L-lact_DH-like_NADP"/>
</dbReference>
<evidence type="ECO:0000313" key="3">
    <source>
        <dbReference type="WBParaSite" id="PSAMB.scaffold3432size18304.g21420.t1"/>
    </source>
</evidence>
<accession>A0A914WA42</accession>
<dbReference type="WBParaSite" id="PSAMB.scaffold3432size18304.g21420.t1">
    <property type="protein sequence ID" value="PSAMB.scaffold3432size18304.g21420.t1"/>
    <property type="gene ID" value="PSAMB.scaffold3432size18304.g21420"/>
</dbReference>
<dbReference type="Gene3D" id="1.10.1530.10">
    <property type="match status" value="1"/>
</dbReference>
<name>A0A914WA42_9BILA</name>
<dbReference type="SUPFAM" id="SSF89733">
    <property type="entry name" value="L-sulfolactate dehydrogenase-like"/>
    <property type="match status" value="1"/>
</dbReference>
<dbReference type="InterPro" id="IPR003767">
    <property type="entry name" value="Malate/L-lactate_DH-like"/>
</dbReference>
<protein>
    <submittedName>
        <fullName evidence="3">Malate dehydrogenase</fullName>
    </submittedName>
</protein>
<keyword evidence="2" id="KW-1185">Reference proteome</keyword>
<dbReference type="Pfam" id="PF02615">
    <property type="entry name" value="Ldh_2"/>
    <property type="match status" value="1"/>
</dbReference>
<dbReference type="AlphaFoldDB" id="A0A914WA42"/>
<dbReference type="PANTHER" id="PTHR11091:SF4">
    <property type="entry name" value="MALATE DEHYDROGENASE"/>
    <property type="match status" value="1"/>
</dbReference>
<dbReference type="InterPro" id="IPR043144">
    <property type="entry name" value="Mal/L-sulf/L-lact_DH-like_ah"/>
</dbReference>
<organism evidence="2 3">
    <name type="scientific">Plectus sambesii</name>
    <dbReference type="NCBI Taxonomy" id="2011161"/>
    <lineage>
        <taxon>Eukaryota</taxon>
        <taxon>Metazoa</taxon>
        <taxon>Ecdysozoa</taxon>
        <taxon>Nematoda</taxon>
        <taxon>Chromadorea</taxon>
        <taxon>Plectida</taxon>
        <taxon>Plectina</taxon>
        <taxon>Plectoidea</taxon>
        <taxon>Plectidae</taxon>
        <taxon>Plectus</taxon>
    </lineage>
</organism>
<keyword evidence="1" id="KW-0560">Oxidoreductase</keyword>
<reference evidence="3" key="1">
    <citation type="submission" date="2022-11" db="UniProtKB">
        <authorList>
            <consortium name="WormBaseParasite"/>
        </authorList>
    </citation>
    <scope>IDENTIFICATION</scope>
</reference>
<sequence length="420" mass="45707">MIVTGALYQCKPVLSRQNLWFFVRVPYWHRAYDNLTIFIMRIKKIFNESEEIVVSKKELRQFVLNCMKAAGSPADHANQLADILITSDYRGHYSHGLNRLGVYITDVETKACSVEGTPEILKEKGSTAWVDGCNLLGPVVGNFCMDLAIKKAREFGIGWVVAKGSNHFGIAGWYAMRALNEGLAGMAFTNTSPCVFPTRSSEKSLGSNPICMAAPGNHGDSFFLDMASTTVAYGKIEVVEKRGATKIPAGWGANPEGRETRDPKVVLNGGGLLPLGGQEASGGYKGTGLCMMVEILCGIMGGSAYGANIRQWKTTETAADLGQCFVAIDPDCFAPGFNDRLQGFMDSTRNLKPLDANESVLVAGDPERSHMAMCDDLDGIVYKKTQLVHLNELASRLDVPMFKAKTLSVFASDDKNVMDL</sequence>
<dbReference type="Gene3D" id="3.30.1370.60">
    <property type="entry name" value="Hypothetical oxidoreductase yiak, domain 2"/>
    <property type="match status" value="1"/>
</dbReference>
<dbReference type="PANTHER" id="PTHR11091">
    <property type="entry name" value="OXIDOREDUCTASE-RELATED"/>
    <property type="match status" value="1"/>
</dbReference>
<evidence type="ECO:0000313" key="2">
    <source>
        <dbReference type="Proteomes" id="UP000887566"/>
    </source>
</evidence>